<keyword evidence="1" id="KW-0521">NADP</keyword>
<dbReference type="SUPFAM" id="SSF50129">
    <property type="entry name" value="GroES-like"/>
    <property type="match status" value="1"/>
</dbReference>
<feature type="domain" description="Enoyl reductase (ER)" evidence="3">
    <location>
        <begin position="10"/>
        <end position="324"/>
    </location>
</feature>
<dbReference type="SUPFAM" id="SSF51735">
    <property type="entry name" value="NAD(P)-binding Rossmann-fold domains"/>
    <property type="match status" value="1"/>
</dbReference>
<dbReference type="SMART" id="SM00829">
    <property type="entry name" value="PKS_ER"/>
    <property type="match status" value="1"/>
</dbReference>
<dbReference type="Pfam" id="PF08240">
    <property type="entry name" value="ADH_N"/>
    <property type="match status" value="1"/>
</dbReference>
<sequence length="331" mass="35467">MKAIEISRHGGPEVLQMCERPKPVAGPHEVVIRVGAAGVNRPDVQQRKGLYPAPPGASDIPGLDTAGVIVKVGEAVRRWKEGDRVCALSAGGGYAEFCAVPESQVMPVPHGLGMAEAASLPEVYFTAWHNIMQLGRLDFRETLLIQGGTSGVGMAAAQIAKVLRQARVLATAGTSEKCAMCRRFGVDIAINYREGEWADAVRNLVGDAGVDVILDSQAADYVEKEVELLAMGGRLLLIANHRGDYSNIRTRAFVQRSLTLTGAQIRRRDPVFKGKIASELVSQVWPQLAAGTIKTHIQNKFPLSQAASAHAILDANEQVGKIVLVVDPGIE</sequence>
<dbReference type="InterPro" id="IPR036291">
    <property type="entry name" value="NAD(P)-bd_dom_sf"/>
</dbReference>
<dbReference type="InterPro" id="IPR020843">
    <property type="entry name" value="ER"/>
</dbReference>
<dbReference type="InterPro" id="IPR013149">
    <property type="entry name" value="ADH-like_C"/>
</dbReference>
<dbReference type="CDD" id="cd05276">
    <property type="entry name" value="p53_inducible_oxidoreductase"/>
    <property type="match status" value="1"/>
</dbReference>
<keyword evidence="2" id="KW-0560">Oxidoreductase</keyword>
<dbReference type="Proteomes" id="UP001596270">
    <property type="component" value="Unassembled WGS sequence"/>
</dbReference>
<evidence type="ECO:0000313" key="5">
    <source>
        <dbReference type="Proteomes" id="UP001596270"/>
    </source>
</evidence>
<dbReference type="EMBL" id="JBHSRS010000084">
    <property type="protein sequence ID" value="MFC6284904.1"/>
    <property type="molecule type" value="Genomic_DNA"/>
</dbReference>
<name>A0ABW1U514_9BURK</name>
<evidence type="ECO:0000259" key="3">
    <source>
        <dbReference type="SMART" id="SM00829"/>
    </source>
</evidence>
<dbReference type="Gene3D" id="3.40.50.720">
    <property type="entry name" value="NAD(P)-binding Rossmann-like Domain"/>
    <property type="match status" value="1"/>
</dbReference>
<evidence type="ECO:0000256" key="1">
    <source>
        <dbReference type="ARBA" id="ARBA00022857"/>
    </source>
</evidence>
<dbReference type="PANTHER" id="PTHR48106:SF8">
    <property type="entry name" value="OS02G0805600 PROTEIN"/>
    <property type="match status" value="1"/>
</dbReference>
<dbReference type="NCBIfam" id="TIGR02824">
    <property type="entry name" value="quinone_pig3"/>
    <property type="match status" value="1"/>
</dbReference>
<comment type="caution">
    <text evidence="4">The sequence shown here is derived from an EMBL/GenBank/DDBJ whole genome shotgun (WGS) entry which is preliminary data.</text>
</comment>
<keyword evidence="5" id="KW-1185">Reference proteome</keyword>
<dbReference type="InterPro" id="IPR014189">
    <property type="entry name" value="Quinone_OxRdtase_PIG3"/>
</dbReference>
<proteinExistence type="predicted"/>
<evidence type="ECO:0000256" key="2">
    <source>
        <dbReference type="ARBA" id="ARBA00023002"/>
    </source>
</evidence>
<dbReference type="PANTHER" id="PTHR48106">
    <property type="entry name" value="QUINONE OXIDOREDUCTASE PIG3-RELATED"/>
    <property type="match status" value="1"/>
</dbReference>
<reference evidence="5" key="1">
    <citation type="journal article" date="2019" name="Int. J. Syst. Evol. Microbiol.">
        <title>The Global Catalogue of Microorganisms (GCM) 10K type strain sequencing project: providing services to taxonomists for standard genome sequencing and annotation.</title>
        <authorList>
            <consortium name="The Broad Institute Genomics Platform"/>
            <consortium name="The Broad Institute Genome Sequencing Center for Infectious Disease"/>
            <person name="Wu L."/>
            <person name="Ma J."/>
        </authorList>
    </citation>
    <scope>NUCLEOTIDE SEQUENCE [LARGE SCALE GENOMIC DNA]</scope>
    <source>
        <strain evidence="5">CCUG 39402</strain>
    </source>
</reference>
<dbReference type="Pfam" id="PF00107">
    <property type="entry name" value="ADH_zinc_N"/>
    <property type="match status" value="1"/>
</dbReference>
<organism evidence="4 5">
    <name type="scientific">Polaromonas aquatica</name>
    <dbReference type="NCBI Taxonomy" id="332657"/>
    <lineage>
        <taxon>Bacteria</taxon>
        <taxon>Pseudomonadati</taxon>
        <taxon>Pseudomonadota</taxon>
        <taxon>Betaproteobacteria</taxon>
        <taxon>Burkholderiales</taxon>
        <taxon>Comamonadaceae</taxon>
        <taxon>Polaromonas</taxon>
    </lineage>
</organism>
<evidence type="ECO:0000313" key="4">
    <source>
        <dbReference type="EMBL" id="MFC6284904.1"/>
    </source>
</evidence>
<protein>
    <submittedName>
        <fullName evidence="4">NAD(P)H-quinone oxidoreductase</fullName>
    </submittedName>
</protein>
<dbReference type="Gene3D" id="3.90.180.10">
    <property type="entry name" value="Medium-chain alcohol dehydrogenases, catalytic domain"/>
    <property type="match status" value="1"/>
</dbReference>
<accession>A0ABW1U514</accession>
<dbReference type="InterPro" id="IPR013154">
    <property type="entry name" value="ADH-like_N"/>
</dbReference>
<gene>
    <name evidence="4" type="ORF">ACFQND_27070</name>
</gene>
<dbReference type="InterPro" id="IPR011032">
    <property type="entry name" value="GroES-like_sf"/>
</dbReference>
<dbReference type="RefSeq" id="WP_371439427.1">
    <property type="nucleotide sequence ID" value="NZ_JBHSRS010000084.1"/>
</dbReference>